<gene>
    <name evidence="2" type="ORF">SAMN05444412_1042</name>
</gene>
<feature type="transmembrane region" description="Helical" evidence="1">
    <location>
        <begin position="76"/>
        <end position="96"/>
    </location>
</feature>
<feature type="transmembrane region" description="Helical" evidence="1">
    <location>
        <begin position="147"/>
        <end position="165"/>
    </location>
</feature>
<feature type="transmembrane region" description="Helical" evidence="1">
    <location>
        <begin position="36"/>
        <end position="56"/>
    </location>
</feature>
<protein>
    <recommendedName>
        <fullName evidence="4">DUF4199 domain-containing protein</fullName>
    </recommendedName>
</protein>
<accession>A0A1H3P1I5</accession>
<dbReference type="Pfam" id="PF13858">
    <property type="entry name" value="DUF4199"/>
    <property type="match status" value="1"/>
</dbReference>
<feature type="transmembrane region" description="Helical" evidence="1">
    <location>
        <begin position="12"/>
        <end position="30"/>
    </location>
</feature>
<comment type="caution">
    <text evidence="2">The sequence shown here is derived from an EMBL/GenBank/DDBJ whole genome shotgun (WGS) entry which is preliminary data.</text>
</comment>
<sequence>MNRYLQSSYRFGLIGGAFCILAFLLFKWMGIDPTNFSMVFGYVLLPIFIFLGIRFFRDQMNQGELSFSHGMSIGFLIYSIIATVSGLGIYLILLLYPGLFEEIKSSKITVIEENRELIISQLNEESYQITYASLLEMSPADIAFNDFIWKIIPGLFFTIIISIILRKTKF</sequence>
<evidence type="ECO:0000256" key="1">
    <source>
        <dbReference type="SAM" id="Phobius"/>
    </source>
</evidence>
<organism evidence="2 3">
    <name type="scientific">Rhodonellum ikkaensis</name>
    <dbReference type="NCBI Taxonomy" id="336829"/>
    <lineage>
        <taxon>Bacteria</taxon>
        <taxon>Pseudomonadati</taxon>
        <taxon>Bacteroidota</taxon>
        <taxon>Cytophagia</taxon>
        <taxon>Cytophagales</taxon>
        <taxon>Cytophagaceae</taxon>
        <taxon>Rhodonellum</taxon>
    </lineage>
</organism>
<keyword evidence="1" id="KW-0812">Transmembrane</keyword>
<dbReference type="RefSeq" id="WP_026333840.1">
    <property type="nucleotide sequence ID" value="NZ_FNQC01000004.1"/>
</dbReference>
<proteinExistence type="predicted"/>
<name>A0A1H3P1I5_9BACT</name>
<evidence type="ECO:0000313" key="3">
    <source>
        <dbReference type="Proteomes" id="UP000199663"/>
    </source>
</evidence>
<keyword evidence="1" id="KW-1133">Transmembrane helix</keyword>
<dbReference type="Proteomes" id="UP000199663">
    <property type="component" value="Unassembled WGS sequence"/>
</dbReference>
<evidence type="ECO:0008006" key="4">
    <source>
        <dbReference type="Google" id="ProtNLM"/>
    </source>
</evidence>
<reference evidence="2 3" key="1">
    <citation type="submission" date="2016-10" db="EMBL/GenBank/DDBJ databases">
        <authorList>
            <person name="Varghese N."/>
            <person name="Submissions S."/>
        </authorList>
    </citation>
    <scope>NUCLEOTIDE SEQUENCE [LARGE SCALE GENOMIC DNA]</scope>
    <source>
        <strain evidence="2 3">DSM 17997</strain>
    </source>
</reference>
<keyword evidence="3" id="KW-1185">Reference proteome</keyword>
<keyword evidence="1" id="KW-0472">Membrane</keyword>
<dbReference type="EMBL" id="FNQC01000004">
    <property type="protein sequence ID" value="SDY94655.1"/>
    <property type="molecule type" value="Genomic_DNA"/>
</dbReference>
<evidence type="ECO:0000313" key="2">
    <source>
        <dbReference type="EMBL" id="SDY94655.1"/>
    </source>
</evidence>
<dbReference type="InterPro" id="IPR025250">
    <property type="entry name" value="DUF4199"/>
</dbReference>